<accession>A0A3A3YZV6</accession>
<evidence type="ECO:0000259" key="1">
    <source>
        <dbReference type="Pfam" id="PF24821"/>
    </source>
</evidence>
<sequence length="201" mass="21673">MKPSRAAHHVRTLAEACAAMAGRPATIFPLRVQELWVWGGALEPGRDVERVGVALAVDLPAADVPWLGEPKGAQHWADATRMSRTPFTPRWRSVHAPVWNHRVERPLLVWDAPGGPREDALGALAEGAAQALRAPAPPPDALRDRLERERAVSLAELAAATAAYEERRWAPGKLEPHADRLARASAGYLDVLDGLAGLALA</sequence>
<dbReference type="Proteomes" id="UP000265614">
    <property type="component" value="Unassembled WGS sequence"/>
</dbReference>
<dbReference type="RefSeq" id="WP_119950144.1">
    <property type="nucleotide sequence ID" value="NZ_QZEZ01000003.1"/>
</dbReference>
<dbReference type="AlphaFoldDB" id="A0A3A3YZV6"/>
<evidence type="ECO:0000313" key="3">
    <source>
        <dbReference type="Proteomes" id="UP000265614"/>
    </source>
</evidence>
<dbReference type="Pfam" id="PF24821">
    <property type="entry name" value="DUF7711"/>
    <property type="match status" value="1"/>
</dbReference>
<comment type="caution">
    <text evidence="2">The sequence shown here is derived from an EMBL/GenBank/DDBJ whole genome shotgun (WGS) entry which is preliminary data.</text>
</comment>
<evidence type="ECO:0000313" key="2">
    <source>
        <dbReference type="EMBL" id="RJK96413.1"/>
    </source>
</evidence>
<feature type="domain" description="DUF7711" evidence="1">
    <location>
        <begin position="1"/>
        <end position="194"/>
    </location>
</feature>
<gene>
    <name evidence="2" type="ORF">D5H78_09295</name>
</gene>
<name>A0A3A3YZV6_9ACTN</name>
<reference evidence="2 3" key="1">
    <citation type="submission" date="2018-09" db="EMBL/GenBank/DDBJ databases">
        <title>YIM 75000 draft genome.</title>
        <authorList>
            <person name="Tang S."/>
            <person name="Feng Y."/>
        </authorList>
    </citation>
    <scope>NUCLEOTIDE SEQUENCE [LARGE SCALE GENOMIC DNA]</scope>
    <source>
        <strain evidence="2 3">YIM 75000</strain>
    </source>
</reference>
<dbReference type="InterPro" id="IPR056128">
    <property type="entry name" value="DUF7711"/>
</dbReference>
<proteinExistence type="predicted"/>
<dbReference type="OrthoDB" id="3529973at2"/>
<dbReference type="EMBL" id="QZEZ01000003">
    <property type="protein sequence ID" value="RJK96413.1"/>
    <property type="molecule type" value="Genomic_DNA"/>
</dbReference>
<keyword evidence="3" id="KW-1185">Reference proteome</keyword>
<protein>
    <recommendedName>
        <fullName evidence="1">DUF7711 domain-containing protein</fullName>
    </recommendedName>
</protein>
<organism evidence="2 3">
    <name type="scientific">Vallicoccus soli</name>
    <dbReference type="NCBI Taxonomy" id="2339232"/>
    <lineage>
        <taxon>Bacteria</taxon>
        <taxon>Bacillati</taxon>
        <taxon>Actinomycetota</taxon>
        <taxon>Actinomycetes</taxon>
        <taxon>Motilibacterales</taxon>
        <taxon>Vallicoccaceae</taxon>
        <taxon>Vallicoccus</taxon>
    </lineage>
</organism>